<reference evidence="1 2" key="1">
    <citation type="submission" date="2024-09" db="EMBL/GenBank/DDBJ databases">
        <authorList>
            <person name="Sun Q."/>
            <person name="Mori K."/>
        </authorList>
    </citation>
    <scope>NUCLEOTIDE SEQUENCE [LARGE SCALE GENOMIC DNA]</scope>
    <source>
        <strain evidence="1 2">CCM 7609</strain>
    </source>
</reference>
<dbReference type="PANTHER" id="PTHR36115:SF6">
    <property type="entry name" value="PROLINE-RICH ANTIGEN HOMOLOG"/>
    <property type="match status" value="1"/>
</dbReference>
<dbReference type="Proteomes" id="UP001589575">
    <property type="component" value="Unassembled WGS sequence"/>
</dbReference>
<evidence type="ECO:0000313" key="2">
    <source>
        <dbReference type="Proteomes" id="UP001589575"/>
    </source>
</evidence>
<keyword evidence="2" id="KW-1185">Reference proteome</keyword>
<gene>
    <name evidence="1" type="ORF">ACFFX0_06025</name>
</gene>
<dbReference type="Pfam" id="PF06271">
    <property type="entry name" value="RDD"/>
    <property type="match status" value="1"/>
</dbReference>
<dbReference type="InterPro" id="IPR051791">
    <property type="entry name" value="Pra-immunoreactive"/>
</dbReference>
<organism evidence="1 2">
    <name type="scientific">Citricoccus parietis</name>
    <dbReference type="NCBI Taxonomy" id="592307"/>
    <lineage>
        <taxon>Bacteria</taxon>
        <taxon>Bacillati</taxon>
        <taxon>Actinomycetota</taxon>
        <taxon>Actinomycetes</taxon>
        <taxon>Micrococcales</taxon>
        <taxon>Micrococcaceae</taxon>
        <taxon>Citricoccus</taxon>
    </lineage>
</organism>
<evidence type="ECO:0000313" key="1">
    <source>
        <dbReference type="EMBL" id="MFB9070774.1"/>
    </source>
</evidence>
<comment type="caution">
    <text evidence="1">The sequence shown here is derived from an EMBL/GenBank/DDBJ whole genome shotgun (WGS) entry which is preliminary data.</text>
</comment>
<dbReference type="InterPro" id="IPR010432">
    <property type="entry name" value="RDD"/>
</dbReference>
<name>A0ABV5FWD0_9MICC</name>
<protein>
    <submittedName>
        <fullName evidence="1">RDD family protein</fullName>
    </submittedName>
</protein>
<proteinExistence type="predicted"/>
<accession>A0ABV5FWD0</accession>
<dbReference type="PANTHER" id="PTHR36115">
    <property type="entry name" value="PROLINE-RICH ANTIGEN HOMOLOG-RELATED"/>
    <property type="match status" value="1"/>
</dbReference>
<dbReference type="EMBL" id="JBHMFI010000001">
    <property type="protein sequence ID" value="MFB9070774.1"/>
    <property type="molecule type" value="Genomic_DNA"/>
</dbReference>
<sequence length="177" mass="19199">MARTPQTPPSSGDDPVAGSRRRDSGRHPDEPLVTRRDMAGWVGGTARPNVQGRWPGERLGLAQDGPTSMAGWGRRILALLIDWFIAMIISGVWFEGNPLVTLGIFALMHVLLLSLFGTTIGKRVARIQVVRLGGAMVKPLRVVLRTVLLCLVVPPALSDPDGRGLHDRLAGTVEIRM</sequence>